<evidence type="ECO:0000313" key="1">
    <source>
        <dbReference type="EMBL" id="KAJ8373504.1"/>
    </source>
</evidence>
<gene>
    <name evidence="1" type="ORF">SKAU_G00040840</name>
</gene>
<comment type="caution">
    <text evidence="1">The sequence shown here is derived from an EMBL/GenBank/DDBJ whole genome shotgun (WGS) entry which is preliminary data.</text>
</comment>
<protein>
    <submittedName>
        <fullName evidence="1">Uncharacterized protein</fullName>
    </submittedName>
</protein>
<evidence type="ECO:0000313" key="2">
    <source>
        <dbReference type="Proteomes" id="UP001152622"/>
    </source>
</evidence>
<keyword evidence="2" id="KW-1185">Reference proteome</keyword>
<name>A0A9Q1G153_SYNKA</name>
<dbReference type="Proteomes" id="UP001152622">
    <property type="component" value="Chromosome 2"/>
</dbReference>
<organism evidence="1 2">
    <name type="scientific">Synaphobranchus kaupii</name>
    <name type="common">Kaup's arrowtooth eel</name>
    <dbReference type="NCBI Taxonomy" id="118154"/>
    <lineage>
        <taxon>Eukaryota</taxon>
        <taxon>Metazoa</taxon>
        <taxon>Chordata</taxon>
        <taxon>Craniata</taxon>
        <taxon>Vertebrata</taxon>
        <taxon>Euteleostomi</taxon>
        <taxon>Actinopterygii</taxon>
        <taxon>Neopterygii</taxon>
        <taxon>Teleostei</taxon>
        <taxon>Anguilliformes</taxon>
        <taxon>Synaphobranchidae</taxon>
        <taxon>Synaphobranchus</taxon>
    </lineage>
</organism>
<dbReference type="AlphaFoldDB" id="A0A9Q1G153"/>
<accession>A0A9Q1G153</accession>
<proteinExistence type="predicted"/>
<sequence length="197" mass="20872">MQYWLSSALFPQHFPRRPSTGDAPHNISETRRRSGACYSSSPVLTCASPAQSVSACMTLASASGASRNGHASPEGPVLKAFRAVTERNDVPCTPSSNFAFLPGRFAIGVAADRGGDGDLGSARVLSTRLVGRVQRPVQGNAGCTYGSWTQNLPLEALRLKGVQGDFLSYPNLQPPQSLTHSQAPPTCLGTGWEWVGD</sequence>
<dbReference type="EMBL" id="JAINUF010000002">
    <property type="protein sequence ID" value="KAJ8373504.1"/>
    <property type="molecule type" value="Genomic_DNA"/>
</dbReference>
<reference evidence="1" key="1">
    <citation type="journal article" date="2023" name="Science">
        <title>Genome structures resolve the early diversification of teleost fishes.</title>
        <authorList>
            <person name="Parey E."/>
            <person name="Louis A."/>
            <person name="Montfort J."/>
            <person name="Bouchez O."/>
            <person name="Roques C."/>
            <person name="Iampietro C."/>
            <person name="Lluch J."/>
            <person name="Castinel A."/>
            <person name="Donnadieu C."/>
            <person name="Desvignes T."/>
            <person name="Floi Bucao C."/>
            <person name="Jouanno E."/>
            <person name="Wen M."/>
            <person name="Mejri S."/>
            <person name="Dirks R."/>
            <person name="Jansen H."/>
            <person name="Henkel C."/>
            <person name="Chen W.J."/>
            <person name="Zahm M."/>
            <person name="Cabau C."/>
            <person name="Klopp C."/>
            <person name="Thompson A.W."/>
            <person name="Robinson-Rechavi M."/>
            <person name="Braasch I."/>
            <person name="Lecointre G."/>
            <person name="Bobe J."/>
            <person name="Postlethwait J.H."/>
            <person name="Berthelot C."/>
            <person name="Roest Crollius H."/>
            <person name="Guiguen Y."/>
        </authorList>
    </citation>
    <scope>NUCLEOTIDE SEQUENCE</scope>
    <source>
        <strain evidence="1">WJC10195</strain>
    </source>
</reference>